<evidence type="ECO:0000259" key="2">
    <source>
        <dbReference type="Pfam" id="PF16653"/>
    </source>
</evidence>
<dbReference type="InterPro" id="IPR032095">
    <property type="entry name" value="Sacchrp_dh-like_C"/>
</dbReference>
<proteinExistence type="predicted"/>
<keyword evidence="4" id="KW-1185">Reference proteome</keyword>
<dbReference type="PANTHER" id="PTHR43796:SF2">
    <property type="entry name" value="CARBOXYNORSPERMIDINE SYNTHASE"/>
    <property type="match status" value="1"/>
</dbReference>
<dbReference type="OrthoDB" id="9769367at2"/>
<dbReference type="AlphaFoldDB" id="A0A6I4U1V8"/>
<evidence type="ECO:0000313" key="4">
    <source>
        <dbReference type="Proteomes" id="UP000429229"/>
    </source>
</evidence>
<gene>
    <name evidence="3" type="ORF">GRI68_03725</name>
</gene>
<evidence type="ECO:0000313" key="3">
    <source>
        <dbReference type="EMBL" id="MXP09284.1"/>
    </source>
</evidence>
<dbReference type="PANTHER" id="PTHR43796">
    <property type="entry name" value="CARBOXYNORSPERMIDINE SYNTHASE"/>
    <property type="match status" value="1"/>
</dbReference>
<dbReference type="Proteomes" id="UP000429229">
    <property type="component" value="Unassembled WGS sequence"/>
</dbReference>
<organism evidence="3 4">
    <name type="scientific">Alteriqipengyuania halimionae</name>
    <dbReference type="NCBI Taxonomy" id="1926630"/>
    <lineage>
        <taxon>Bacteria</taxon>
        <taxon>Pseudomonadati</taxon>
        <taxon>Pseudomonadota</taxon>
        <taxon>Alphaproteobacteria</taxon>
        <taxon>Sphingomonadales</taxon>
        <taxon>Erythrobacteraceae</taxon>
        <taxon>Alteriqipengyuania</taxon>
    </lineage>
</organism>
<sequence length="413" mass="45757">MSKVLVIGAGGVSSVCVHKMAQVNKDGNADIFGEIHLASRTKSKCDSIAASVKKRTGETVATYEIDAEEVPAMINLIRKIEPSLVVNLALPYQDLPIMDACLEAGVDYLDTANYEPKDEAKFEYKWQWAYHDRFREAGLMALLGSGFDPGVTSVFTMWLKKHKLKSIRQLDILDCNGGDHGQAFATNFNPEINIREVTAPARHWAKKPGEAGEFVETPAMGKKITFDFEGVGEKNAYMMYHEELESLAKFNPELERARFWMTFGDEYIKHLTVLQNVGMTRIDPIKYKGQEIIPLQFLAAVLPKPESLGETTKGNTNIGVIATGEALDGSGEKTFYINNICSHEAAYEETGNQAVSYTTGVPAMIGSAMMVTGKWSGDGVFNMEEMDPDPFMDMLNEHGLPWQVKELDGPVDF</sequence>
<accession>A0A6I4U1V8</accession>
<comment type="caution">
    <text evidence="3">The sequence shown here is derived from an EMBL/GenBank/DDBJ whole genome shotgun (WGS) entry which is preliminary data.</text>
</comment>
<dbReference type="Pfam" id="PF03435">
    <property type="entry name" value="Sacchrp_dh_NADP"/>
    <property type="match status" value="1"/>
</dbReference>
<protein>
    <submittedName>
        <fullName evidence="3">Saccharopine dehydrogenase family protein</fullName>
    </submittedName>
</protein>
<feature type="domain" description="Saccharopine dehydrogenase NADP binding" evidence="1">
    <location>
        <begin position="4"/>
        <end position="142"/>
    </location>
</feature>
<reference evidence="3 4" key="1">
    <citation type="submission" date="2019-12" db="EMBL/GenBank/DDBJ databases">
        <title>Genomic-based taxomic classification of the family Erythrobacteraceae.</title>
        <authorList>
            <person name="Xu L."/>
        </authorList>
    </citation>
    <scope>NUCLEOTIDE SEQUENCE [LARGE SCALE GENOMIC DNA]</scope>
    <source>
        <strain evidence="3 4">LMG 29519</strain>
    </source>
</reference>
<name>A0A6I4U1V8_9SPHN</name>
<dbReference type="SUPFAM" id="SSF51735">
    <property type="entry name" value="NAD(P)-binding Rossmann-fold domains"/>
    <property type="match status" value="1"/>
</dbReference>
<dbReference type="EMBL" id="WTYR01000001">
    <property type="protein sequence ID" value="MXP09284.1"/>
    <property type="molecule type" value="Genomic_DNA"/>
</dbReference>
<dbReference type="InterPro" id="IPR005097">
    <property type="entry name" value="Sacchrp_dh_NADP-bd"/>
</dbReference>
<dbReference type="InterPro" id="IPR036291">
    <property type="entry name" value="NAD(P)-bd_dom_sf"/>
</dbReference>
<dbReference type="Gene3D" id="3.30.360.10">
    <property type="entry name" value="Dihydrodipicolinate Reductase, domain 2"/>
    <property type="match status" value="1"/>
</dbReference>
<dbReference type="RefSeq" id="WP_160615993.1">
    <property type="nucleotide sequence ID" value="NZ_WTYR01000001.1"/>
</dbReference>
<evidence type="ECO:0000259" key="1">
    <source>
        <dbReference type="Pfam" id="PF03435"/>
    </source>
</evidence>
<feature type="domain" description="Saccharopine dehydrogenase-like C-terminal" evidence="2">
    <location>
        <begin position="146"/>
        <end position="400"/>
    </location>
</feature>
<dbReference type="Pfam" id="PF16653">
    <property type="entry name" value="Sacchrp_dh_C"/>
    <property type="match status" value="1"/>
</dbReference>
<dbReference type="Gene3D" id="3.40.50.720">
    <property type="entry name" value="NAD(P)-binding Rossmann-like Domain"/>
    <property type="match status" value="1"/>
</dbReference>